<evidence type="ECO:0000313" key="12">
    <source>
        <dbReference type="RefSeq" id="XP_034236527.1"/>
    </source>
</evidence>
<dbReference type="Pfam" id="PF12937">
    <property type="entry name" value="F-box-like"/>
    <property type="match status" value="1"/>
</dbReference>
<dbReference type="RefSeq" id="XP_034236517.1">
    <property type="nucleotide sequence ID" value="XM_034380626.1"/>
</dbReference>
<evidence type="ECO:0000313" key="3">
    <source>
        <dbReference type="RefSeq" id="XP_034236517.1"/>
    </source>
</evidence>
<dbReference type="RefSeq" id="XP_034236519.1">
    <property type="nucleotide sequence ID" value="XM_034380628.1"/>
</dbReference>
<dbReference type="RefSeq" id="XP_034236525.1">
    <property type="nucleotide sequence ID" value="XM_034380634.1"/>
</dbReference>
<dbReference type="RefSeq" id="XP_034236527.1">
    <property type="nucleotide sequence ID" value="XM_034380636.1"/>
</dbReference>
<dbReference type="AlphaFoldDB" id="A0A6P8ZK57"/>
<dbReference type="RefSeq" id="XP_034236526.1">
    <property type="nucleotide sequence ID" value="XM_034380635.1"/>
</dbReference>
<evidence type="ECO:0000259" key="1">
    <source>
        <dbReference type="PROSITE" id="PS50181"/>
    </source>
</evidence>
<dbReference type="InterPro" id="IPR036047">
    <property type="entry name" value="F-box-like_dom_sf"/>
</dbReference>
<dbReference type="GeneID" id="117642420"/>
<dbReference type="RefSeq" id="XP_034236522.1">
    <property type="nucleotide sequence ID" value="XM_034380631.1"/>
</dbReference>
<dbReference type="RefSeq" id="XP_034236518.1">
    <property type="nucleotide sequence ID" value="XM_034380627.1"/>
</dbReference>
<dbReference type="SUPFAM" id="SSF81383">
    <property type="entry name" value="F-box domain"/>
    <property type="match status" value="1"/>
</dbReference>
<evidence type="ECO:0000313" key="4">
    <source>
        <dbReference type="RefSeq" id="XP_034236518.1"/>
    </source>
</evidence>
<reference evidence="3 4" key="1">
    <citation type="submission" date="2025-04" db="UniProtKB">
        <authorList>
            <consortium name="RefSeq"/>
        </authorList>
    </citation>
    <scope>IDENTIFICATION</scope>
    <source>
        <tissue evidence="3 4">Total insect</tissue>
    </source>
</reference>
<feature type="domain" description="F-box" evidence="1">
    <location>
        <begin position="17"/>
        <end position="63"/>
    </location>
</feature>
<evidence type="ECO:0000313" key="2">
    <source>
        <dbReference type="Proteomes" id="UP000515158"/>
    </source>
</evidence>
<dbReference type="InterPro" id="IPR001810">
    <property type="entry name" value="F-box_dom"/>
</dbReference>
<evidence type="ECO:0000313" key="8">
    <source>
        <dbReference type="RefSeq" id="XP_034236523.1"/>
    </source>
</evidence>
<dbReference type="PROSITE" id="PS50181">
    <property type="entry name" value="FBOX"/>
    <property type="match status" value="1"/>
</dbReference>
<dbReference type="RefSeq" id="XP_034236521.1">
    <property type="nucleotide sequence ID" value="XM_034380630.1"/>
</dbReference>
<proteinExistence type="predicted"/>
<name>A0A6P8ZK57_THRPL</name>
<protein>
    <submittedName>
        <fullName evidence="3 4">Uncharacterized protein LOC117642420</fullName>
    </submittedName>
</protein>
<dbReference type="Gene3D" id="1.20.1280.50">
    <property type="match status" value="1"/>
</dbReference>
<evidence type="ECO:0000313" key="6">
    <source>
        <dbReference type="RefSeq" id="XP_034236521.1"/>
    </source>
</evidence>
<dbReference type="Proteomes" id="UP000515158">
    <property type="component" value="Unplaced"/>
</dbReference>
<organism evidence="9">
    <name type="scientific">Thrips palmi</name>
    <name type="common">Melon thrips</name>
    <dbReference type="NCBI Taxonomy" id="161013"/>
    <lineage>
        <taxon>Eukaryota</taxon>
        <taxon>Metazoa</taxon>
        <taxon>Ecdysozoa</taxon>
        <taxon>Arthropoda</taxon>
        <taxon>Hexapoda</taxon>
        <taxon>Insecta</taxon>
        <taxon>Pterygota</taxon>
        <taxon>Neoptera</taxon>
        <taxon>Paraneoptera</taxon>
        <taxon>Thysanoptera</taxon>
        <taxon>Terebrantia</taxon>
        <taxon>Thripoidea</taxon>
        <taxon>Thripidae</taxon>
        <taxon>Thrips</taxon>
    </lineage>
</organism>
<dbReference type="SMART" id="SM00256">
    <property type="entry name" value="FBOX"/>
    <property type="match status" value="1"/>
</dbReference>
<evidence type="ECO:0000313" key="5">
    <source>
        <dbReference type="RefSeq" id="XP_034236519.1"/>
    </source>
</evidence>
<evidence type="ECO:0000313" key="7">
    <source>
        <dbReference type="RefSeq" id="XP_034236522.1"/>
    </source>
</evidence>
<accession>A0A6P8ZK57</accession>
<evidence type="ECO:0000313" key="11">
    <source>
        <dbReference type="RefSeq" id="XP_034236526.1"/>
    </source>
</evidence>
<dbReference type="KEGG" id="tpal:117642420"/>
<evidence type="ECO:0000313" key="9">
    <source>
        <dbReference type="RefSeq" id="XP_034236524.1"/>
    </source>
</evidence>
<evidence type="ECO:0000313" key="10">
    <source>
        <dbReference type="RefSeq" id="XP_034236525.1"/>
    </source>
</evidence>
<dbReference type="RefSeq" id="XP_034236524.1">
    <property type="nucleotide sequence ID" value="XM_034380633.1"/>
</dbReference>
<dbReference type="RefSeq" id="XP_034236523.1">
    <property type="nucleotide sequence ID" value="XM_034380632.1"/>
</dbReference>
<sequence length="430" mass="47922">MNEEATSLPPPDDVLPPDGVLLLPEDVLLLVFEHLDTPSLLSARGVCQRWRDVALSRAAWRHREHTTKHQLGAVVRLAPCLRFLQLDEDTIPLVPLQGVECAVETLSILWVESRNVVIVTRVITQFMKKGLLNLIIANVGWDNGQTQTVRRLLRTVRNSSLTGLSLQIQPRLRMGPSTNSPPSPERTVALRGRNEATLDWLEYNSFAFGSTEPGLRFLLETHARTLRSLTLRDLPFDFPVALLTACVNLLELECPDLQGLPALAECRDLNHLELVEKEDGYASRLCALLPALPRLESFGLRLYDAAHSCWPDLLPILHAVSPSASLRVLHLGGLWLCPVLGEHSTGRHARDIKALLRSKPALHVSGLRVCRECEENGCLRRLECKGCWVEGGVGRVAFDLAVSRFGLYSHDPKEKCDLHTGGLQWLQIEV</sequence>
<keyword evidence="2" id="KW-1185">Reference proteome</keyword>
<gene>
    <name evidence="3 4 5 6 7 8 9 10 11 12" type="primary">LOC117642420</name>
</gene>